<dbReference type="EMBL" id="CAJVPM010000195">
    <property type="protein sequence ID" value="CAG8437917.1"/>
    <property type="molecule type" value="Genomic_DNA"/>
</dbReference>
<protein>
    <submittedName>
        <fullName evidence="1">6121_t:CDS:1</fullName>
    </submittedName>
</protein>
<keyword evidence="2" id="KW-1185">Reference proteome</keyword>
<reference evidence="1" key="1">
    <citation type="submission" date="2021-06" db="EMBL/GenBank/DDBJ databases">
        <authorList>
            <person name="Kallberg Y."/>
            <person name="Tangrot J."/>
            <person name="Rosling A."/>
        </authorList>
    </citation>
    <scope>NUCLEOTIDE SEQUENCE</scope>
    <source>
        <strain evidence="1">AU212A</strain>
    </source>
</reference>
<evidence type="ECO:0000313" key="2">
    <source>
        <dbReference type="Proteomes" id="UP000789860"/>
    </source>
</evidence>
<sequence length="366" mass="41912">MSCLTESQTLPDYYQILEISPSAPEQEVRKAYRKLALKYHPDKNIKQRVITSNTTVNEHFISINEAYNILGNAETRANYDVHRLTGTSPLNHPPSTLDKMHKRFREIMKGKEIISELSKLFMDRSVELGWVAVNTEKQLFSAYEREISLIESSILSEPEESSFIDSDDQYDHDLSVNYLPEDDIIQIVENPQWIVIDKETLIRSNLFSDFVESQDLLIKSISDVVSPLMMACSYGTWMNDSKVAVLDRIKLLQRRITKYLEVMNQKINADDQALDFIIDKIKTGKIQEQIANLSKHPIMDKMDGGKFGQNVHPLLNLAALIGPTFAGCAVTVHFNEGDLESFIKFIDLFDRVVALFVNEFQIDITR</sequence>
<evidence type="ECO:0000313" key="1">
    <source>
        <dbReference type="EMBL" id="CAG8437917.1"/>
    </source>
</evidence>
<proteinExistence type="predicted"/>
<name>A0ACA9JV30_9GLOM</name>
<organism evidence="1 2">
    <name type="scientific">Scutellospora calospora</name>
    <dbReference type="NCBI Taxonomy" id="85575"/>
    <lineage>
        <taxon>Eukaryota</taxon>
        <taxon>Fungi</taxon>
        <taxon>Fungi incertae sedis</taxon>
        <taxon>Mucoromycota</taxon>
        <taxon>Glomeromycotina</taxon>
        <taxon>Glomeromycetes</taxon>
        <taxon>Diversisporales</taxon>
        <taxon>Gigasporaceae</taxon>
        <taxon>Scutellospora</taxon>
    </lineage>
</organism>
<gene>
    <name evidence="1" type="ORF">SCALOS_LOCUS404</name>
</gene>
<accession>A0ACA9JV30</accession>
<dbReference type="Proteomes" id="UP000789860">
    <property type="component" value="Unassembled WGS sequence"/>
</dbReference>
<comment type="caution">
    <text evidence="1">The sequence shown here is derived from an EMBL/GenBank/DDBJ whole genome shotgun (WGS) entry which is preliminary data.</text>
</comment>